<proteinExistence type="predicted"/>
<name>A0AC34RSY8_9BILA</name>
<sequence length="198" mass="22176">MTPAEYKSAIGINSTDTLVVYFGNWPADSLIGLSTFPWEFDATSPLGGIIIQPHRFGLPGQLGHLIHEMGHILGLWHVHHGISELPCSHPCFEDYPSMETGDLCSDTGPTPRNMKCELPNPEFLCGRFRSFTMMNTVKNYMGYAGNDCADHFSPQQVGRMHCYIDLVYSNWRRDKVPPTIVPITPRIIPTKNSLKLVS</sequence>
<protein>
    <submittedName>
        <fullName evidence="2">LNR domain-containing protein</fullName>
    </submittedName>
</protein>
<evidence type="ECO:0000313" key="2">
    <source>
        <dbReference type="WBParaSite" id="JU765_v2.g981.t1"/>
    </source>
</evidence>
<evidence type="ECO:0000313" key="1">
    <source>
        <dbReference type="Proteomes" id="UP000887576"/>
    </source>
</evidence>
<reference evidence="2" key="1">
    <citation type="submission" date="2022-11" db="UniProtKB">
        <authorList>
            <consortium name="WormBaseParasite"/>
        </authorList>
    </citation>
    <scope>IDENTIFICATION</scope>
</reference>
<dbReference type="Proteomes" id="UP000887576">
    <property type="component" value="Unplaced"/>
</dbReference>
<accession>A0AC34RSY8</accession>
<organism evidence="1 2">
    <name type="scientific">Panagrolaimus sp. JU765</name>
    <dbReference type="NCBI Taxonomy" id="591449"/>
    <lineage>
        <taxon>Eukaryota</taxon>
        <taxon>Metazoa</taxon>
        <taxon>Ecdysozoa</taxon>
        <taxon>Nematoda</taxon>
        <taxon>Chromadorea</taxon>
        <taxon>Rhabditida</taxon>
        <taxon>Tylenchina</taxon>
        <taxon>Panagrolaimomorpha</taxon>
        <taxon>Panagrolaimoidea</taxon>
        <taxon>Panagrolaimidae</taxon>
        <taxon>Panagrolaimus</taxon>
    </lineage>
</organism>
<dbReference type="WBParaSite" id="JU765_v2.g981.t1">
    <property type="protein sequence ID" value="JU765_v2.g981.t1"/>
    <property type="gene ID" value="JU765_v2.g981"/>
</dbReference>